<organism evidence="4 5">
    <name type="scientific">Saccharopolyspora hordei</name>
    <dbReference type="NCBI Taxonomy" id="1838"/>
    <lineage>
        <taxon>Bacteria</taxon>
        <taxon>Bacillati</taxon>
        <taxon>Actinomycetota</taxon>
        <taxon>Actinomycetes</taxon>
        <taxon>Pseudonocardiales</taxon>
        <taxon>Pseudonocardiaceae</taxon>
        <taxon>Saccharopolyspora</taxon>
    </lineage>
</organism>
<proteinExistence type="predicted"/>
<sequence>MPRPRVHDLDRVLDVAERLVADVGPEGLTVRRLSAESGVPNGAIYHAFGSLAALRGRLWLRAATDFLALQSELVDEALGRAGAVDAVVAAADAPAVFAEGRPAAARMLMTVRREQLLGPDLPEELADALLGLDRKLVSEVLCRLASALWGRRDGPSVEVITTCVVDLPTALLRRHLGRLTADGAAQVPADARARLAAAVRAVLDLEPPRRGQTASAATERLGRRR</sequence>
<dbReference type="Proteomes" id="UP000587002">
    <property type="component" value="Unassembled WGS sequence"/>
</dbReference>
<evidence type="ECO:0000259" key="3">
    <source>
        <dbReference type="PROSITE" id="PS50977"/>
    </source>
</evidence>
<dbReference type="GO" id="GO:0003677">
    <property type="term" value="F:DNA binding"/>
    <property type="evidence" value="ECO:0007669"/>
    <property type="project" value="UniProtKB-UniRule"/>
</dbReference>
<reference evidence="4 5" key="1">
    <citation type="submission" date="2020-07" db="EMBL/GenBank/DDBJ databases">
        <title>Sequencing the genomes of 1000 actinobacteria strains.</title>
        <authorList>
            <person name="Klenk H.-P."/>
        </authorList>
    </citation>
    <scope>NUCLEOTIDE SEQUENCE [LARGE SCALE GENOMIC DNA]</scope>
    <source>
        <strain evidence="4 5">DSM 44065</strain>
    </source>
</reference>
<dbReference type="InterPro" id="IPR001647">
    <property type="entry name" value="HTH_TetR"/>
</dbReference>
<dbReference type="SUPFAM" id="SSF46689">
    <property type="entry name" value="Homeodomain-like"/>
    <property type="match status" value="1"/>
</dbReference>
<feature type="domain" description="HTH tetR-type" evidence="3">
    <location>
        <begin position="6"/>
        <end position="66"/>
    </location>
</feature>
<feature type="DNA-binding region" description="H-T-H motif" evidence="2">
    <location>
        <begin position="29"/>
        <end position="48"/>
    </location>
</feature>
<accession>A0A853ASB9</accession>
<name>A0A853ASB9_9PSEU</name>
<keyword evidence="1 2" id="KW-0238">DNA-binding</keyword>
<evidence type="ECO:0000256" key="2">
    <source>
        <dbReference type="PROSITE-ProRule" id="PRU00335"/>
    </source>
</evidence>
<dbReference type="PROSITE" id="PS50977">
    <property type="entry name" value="HTH_TETR_2"/>
    <property type="match status" value="1"/>
</dbReference>
<comment type="caution">
    <text evidence="4">The sequence shown here is derived from an EMBL/GenBank/DDBJ whole genome shotgun (WGS) entry which is preliminary data.</text>
</comment>
<dbReference type="EMBL" id="JACCFJ010000001">
    <property type="protein sequence ID" value="NYI84807.1"/>
    <property type="molecule type" value="Genomic_DNA"/>
</dbReference>
<dbReference type="InterPro" id="IPR009057">
    <property type="entry name" value="Homeodomain-like_sf"/>
</dbReference>
<dbReference type="AlphaFoldDB" id="A0A853ASB9"/>
<evidence type="ECO:0000313" key="5">
    <source>
        <dbReference type="Proteomes" id="UP000587002"/>
    </source>
</evidence>
<dbReference type="RefSeq" id="WP_343050198.1">
    <property type="nucleotide sequence ID" value="NZ_BAABFH010000001.1"/>
</dbReference>
<dbReference type="Gene3D" id="1.10.357.10">
    <property type="entry name" value="Tetracycline Repressor, domain 2"/>
    <property type="match status" value="1"/>
</dbReference>
<dbReference type="Pfam" id="PF00440">
    <property type="entry name" value="TetR_N"/>
    <property type="match status" value="1"/>
</dbReference>
<evidence type="ECO:0000313" key="4">
    <source>
        <dbReference type="EMBL" id="NYI84807.1"/>
    </source>
</evidence>
<protein>
    <submittedName>
        <fullName evidence="4">AcrR family transcriptional regulator</fullName>
    </submittedName>
</protein>
<evidence type="ECO:0000256" key="1">
    <source>
        <dbReference type="ARBA" id="ARBA00023125"/>
    </source>
</evidence>
<gene>
    <name evidence="4" type="ORF">HNR68_003437</name>
</gene>
<keyword evidence="5" id="KW-1185">Reference proteome</keyword>